<evidence type="ECO:0000256" key="1">
    <source>
        <dbReference type="SAM" id="Phobius"/>
    </source>
</evidence>
<proteinExistence type="predicted"/>
<feature type="transmembrane region" description="Helical" evidence="1">
    <location>
        <begin position="30"/>
        <end position="54"/>
    </location>
</feature>
<keyword evidence="1" id="KW-0812">Transmembrane</keyword>
<feature type="transmembrane region" description="Helical" evidence="1">
    <location>
        <begin position="66"/>
        <end position="88"/>
    </location>
</feature>
<organism evidence="2 3">
    <name type="scientific">Stieleria varia</name>
    <dbReference type="NCBI Taxonomy" id="2528005"/>
    <lineage>
        <taxon>Bacteria</taxon>
        <taxon>Pseudomonadati</taxon>
        <taxon>Planctomycetota</taxon>
        <taxon>Planctomycetia</taxon>
        <taxon>Pirellulales</taxon>
        <taxon>Pirellulaceae</taxon>
        <taxon>Stieleria</taxon>
    </lineage>
</organism>
<keyword evidence="3" id="KW-1185">Reference proteome</keyword>
<comment type="caution">
    <text evidence="2">The sequence shown here is derived from an EMBL/GenBank/DDBJ whole genome shotgun (WGS) entry which is preliminary data.</text>
</comment>
<reference evidence="2 3" key="1">
    <citation type="submission" date="2019-02" db="EMBL/GenBank/DDBJ databases">
        <title>Deep-cultivation of Planctomycetes and their phenomic and genomic characterization uncovers novel biology.</title>
        <authorList>
            <person name="Wiegand S."/>
            <person name="Jogler M."/>
            <person name="Boedeker C."/>
            <person name="Pinto D."/>
            <person name="Vollmers J."/>
            <person name="Rivas-Marin E."/>
            <person name="Kohn T."/>
            <person name="Peeters S.H."/>
            <person name="Heuer A."/>
            <person name="Rast P."/>
            <person name="Oberbeckmann S."/>
            <person name="Bunk B."/>
            <person name="Jeske O."/>
            <person name="Meyerdierks A."/>
            <person name="Storesund J.E."/>
            <person name="Kallscheuer N."/>
            <person name="Luecker S."/>
            <person name="Lage O.M."/>
            <person name="Pohl T."/>
            <person name="Merkel B.J."/>
            <person name="Hornburger P."/>
            <person name="Mueller R.-W."/>
            <person name="Bruemmer F."/>
            <person name="Labrenz M."/>
            <person name="Spormann A.M."/>
            <person name="Op Den Camp H."/>
            <person name="Overmann J."/>
            <person name="Amann R."/>
            <person name="Jetten M.S.M."/>
            <person name="Mascher T."/>
            <person name="Medema M.H."/>
            <person name="Devos D.P."/>
            <person name="Kaster A.-K."/>
            <person name="Ovreas L."/>
            <person name="Rohde M."/>
            <person name="Galperin M.Y."/>
            <person name="Jogler C."/>
        </authorList>
    </citation>
    <scope>NUCLEOTIDE SEQUENCE [LARGE SCALE GENOMIC DNA]</scope>
    <source>
        <strain evidence="2 3">Pla52n</strain>
    </source>
</reference>
<dbReference type="AlphaFoldDB" id="A0A5C6AEY6"/>
<evidence type="ECO:0000313" key="3">
    <source>
        <dbReference type="Proteomes" id="UP000320176"/>
    </source>
</evidence>
<keyword evidence="1" id="KW-1133">Transmembrane helix</keyword>
<dbReference type="RefSeq" id="WP_146522125.1">
    <property type="nucleotide sequence ID" value="NZ_CP151726.1"/>
</dbReference>
<protein>
    <submittedName>
        <fullName evidence="2">Uncharacterized protein</fullName>
    </submittedName>
</protein>
<dbReference type="Proteomes" id="UP000320176">
    <property type="component" value="Unassembled WGS sequence"/>
</dbReference>
<keyword evidence="1" id="KW-0472">Membrane</keyword>
<gene>
    <name evidence="2" type="ORF">Pla52n_50980</name>
</gene>
<name>A0A5C6AEY6_9BACT</name>
<evidence type="ECO:0000313" key="2">
    <source>
        <dbReference type="EMBL" id="TWT98582.1"/>
    </source>
</evidence>
<sequence length="314" mass="34964">MNQLPYTPEACSCKDEASNDVENRAKRTRLLVSIFLGVGLVFFLCWGLVLTYHLNNPTSTAQFGDGFGVVNAFFSSMALAGVIAALIIQAGEYKLAETDRKEGLKAQEIIGRQQYAASLTAAINSLTELNRDRRVERKLADQDANYMRMVVDQGRMRSILLALVQSLETYNPSSNAPVELRLDTEQRRLRNTLAEISDQLIDFAEICEKHAVYIADEVKPDIDELIHAASSEVKSAASTILAPDFVDKHLREQVPYFRATLSYLSSCPIDQTLGDRYPDRIIAAKRLIEVRSDAMEAVATLSGVFFDEASREES</sequence>
<dbReference type="EMBL" id="SJPN01000006">
    <property type="protein sequence ID" value="TWT98582.1"/>
    <property type="molecule type" value="Genomic_DNA"/>
</dbReference>
<accession>A0A5C6AEY6</accession>